<dbReference type="Proteomes" id="UP000593626">
    <property type="component" value="Chromosome"/>
</dbReference>
<dbReference type="AlphaFoldDB" id="A0A7S8C9N2"/>
<accession>A0A7S8C9N2</accession>
<dbReference type="RefSeq" id="WP_239673296.1">
    <property type="nucleotide sequence ID" value="NZ_CP049742.1"/>
</dbReference>
<gene>
    <name evidence="1" type="ORF">G8O30_01710</name>
</gene>
<evidence type="ECO:0000313" key="1">
    <source>
        <dbReference type="EMBL" id="QPC45778.1"/>
    </source>
</evidence>
<evidence type="ECO:0000313" key="2">
    <source>
        <dbReference type="Proteomes" id="UP000593626"/>
    </source>
</evidence>
<proteinExistence type="predicted"/>
<sequence length="89" mass="10677">MKKYQDELVKMLLKQNGSLSVARARSWVELMWEDFETTYAKSGREYLGEKETKRIVEQWVLHYGHRLHDLANVNKKYAHLLDDEEDVKH</sequence>
<keyword evidence="2" id="KW-1185">Reference proteome</keyword>
<dbReference type="Pfam" id="PF14043">
    <property type="entry name" value="WVELL"/>
    <property type="match status" value="1"/>
</dbReference>
<dbReference type="InterPro" id="IPR026952">
    <property type="entry name" value="WVELL"/>
</dbReference>
<dbReference type="KEGG" id="mcui:G8O30_01710"/>
<name>A0A7S8C9N2_9BACI</name>
<protein>
    <recommendedName>
        <fullName evidence="3">WVELL protein</fullName>
    </recommendedName>
</protein>
<evidence type="ECO:0008006" key="3">
    <source>
        <dbReference type="Google" id="ProtNLM"/>
    </source>
</evidence>
<organism evidence="1 2">
    <name type="scientific">Mangrovibacillus cuniculi</name>
    <dbReference type="NCBI Taxonomy" id="2593652"/>
    <lineage>
        <taxon>Bacteria</taxon>
        <taxon>Bacillati</taxon>
        <taxon>Bacillota</taxon>
        <taxon>Bacilli</taxon>
        <taxon>Bacillales</taxon>
        <taxon>Bacillaceae</taxon>
        <taxon>Mangrovibacillus</taxon>
    </lineage>
</organism>
<reference evidence="1 2" key="1">
    <citation type="submission" date="2019-07" db="EMBL/GenBank/DDBJ databases">
        <title>Genome sequence of 2 isolates from Red Sea Mangroves.</title>
        <authorList>
            <person name="Sefrji F."/>
            <person name="Michoud G."/>
            <person name="Merlino G."/>
            <person name="Daffonchio D."/>
        </authorList>
    </citation>
    <scope>NUCLEOTIDE SEQUENCE [LARGE SCALE GENOMIC DNA]</scope>
    <source>
        <strain evidence="1 2">R1DC41</strain>
    </source>
</reference>
<dbReference type="EMBL" id="CP049742">
    <property type="protein sequence ID" value="QPC45778.1"/>
    <property type="molecule type" value="Genomic_DNA"/>
</dbReference>